<dbReference type="Proteomes" id="UP000821865">
    <property type="component" value="Chromosome 11"/>
</dbReference>
<dbReference type="EMBL" id="CM023480">
    <property type="protein sequence ID" value="KAH7970635.1"/>
    <property type="molecule type" value="Genomic_DNA"/>
</dbReference>
<sequence>MTAPVQHNRLPTASDRQERQRRLPKTSPILKPTEADICVVGAIPASSEISGDEAHLEDQRSRRTSPPNDVDAPSTIEEPQNENAYRKQPSRTCSSPGDAAYPPLPGFRSIGVARRSTRSTPPAAPLVQVQRWSRAEALGGSGSRPTGTRGDSKARSRLRDDCTASAAAPSGETASPCRQPLEQGSSWRVQRVKNNASARDCHGHAVLAFEQLPPCTATSESTCQIVDHLSTLNELLFHAELELRELSAPYGQLSLASLAEMNPDIPRDSQQTVNQAVALVHRLLKTHSCVLHVHIHHRVFAFHEALICDALKCNPSTRLLSIDFRAYAITQDLDDVFCSLKHLQELECLSHGVRDDVSSALPTVVRVCKSLTTLKIAELCMTGRTAKPFVAALKGASTLKELSVHGSVICEAGRGQFAQYLRDTTSLTTLSVAADELSRRNCFNWMAEGLLVNKTIKKVRLNNVLFDQENAEWAGRIFTGNAVIRSFSVVYLPPVLSLQPSTDYNFWYAPLSTNETLEELSLPFSIWNSAQWVDFFWTASRKPSLKKLIISVHATDHRNLRDLCKALKESGAEDKVSLGTYFVYHDWDLMYSKAFSDVDMFCFDNVLARLSSVLLTFTHITSVRFSIRMGDVALVSAIAAYIGAATSLRKLRLALYSDDGDTEHDMNTSWTEIVEALARNTSIKGLCVHVDIDSDDSDEEDGVGDVLEQHQVQRLAQVIGSRQNIRTVYFGAEQAGVVGAFLRCFSKDIADNYNLVRVTLNGVLDTESAQDGFKVRDTARRNCGLVTRATQFARGRALDRHCAIALERVWRHAALLEELAEQLSVSVDEASATVRRGLRNMEGLHDFMRLARVVRDGVVCDPSRDGGPRLDTLNDDCWRLVRRYLMLGDVREPAEPASLRQ</sequence>
<comment type="caution">
    <text evidence="1">The sequence shown here is derived from an EMBL/GenBank/DDBJ whole genome shotgun (WGS) entry which is preliminary data.</text>
</comment>
<proteinExistence type="predicted"/>
<gene>
    <name evidence="1" type="ORF">HPB49_012782</name>
</gene>
<name>A0ACB8DIF8_DERSI</name>
<evidence type="ECO:0000313" key="2">
    <source>
        <dbReference type="Proteomes" id="UP000821865"/>
    </source>
</evidence>
<organism evidence="1 2">
    <name type="scientific">Dermacentor silvarum</name>
    <name type="common">Tick</name>
    <dbReference type="NCBI Taxonomy" id="543639"/>
    <lineage>
        <taxon>Eukaryota</taxon>
        <taxon>Metazoa</taxon>
        <taxon>Ecdysozoa</taxon>
        <taxon>Arthropoda</taxon>
        <taxon>Chelicerata</taxon>
        <taxon>Arachnida</taxon>
        <taxon>Acari</taxon>
        <taxon>Parasitiformes</taxon>
        <taxon>Ixodida</taxon>
        <taxon>Ixodoidea</taxon>
        <taxon>Ixodidae</taxon>
        <taxon>Rhipicephalinae</taxon>
        <taxon>Dermacentor</taxon>
    </lineage>
</organism>
<evidence type="ECO:0000313" key="1">
    <source>
        <dbReference type="EMBL" id="KAH7970635.1"/>
    </source>
</evidence>
<accession>A0ACB8DIF8</accession>
<protein>
    <submittedName>
        <fullName evidence="1">Uncharacterized protein</fullName>
    </submittedName>
</protein>
<reference evidence="1" key="1">
    <citation type="submission" date="2020-05" db="EMBL/GenBank/DDBJ databases">
        <title>Large-scale comparative analyses of tick genomes elucidate their genetic diversity and vector capacities.</title>
        <authorList>
            <person name="Jia N."/>
            <person name="Wang J."/>
            <person name="Shi W."/>
            <person name="Du L."/>
            <person name="Sun Y."/>
            <person name="Zhan W."/>
            <person name="Jiang J."/>
            <person name="Wang Q."/>
            <person name="Zhang B."/>
            <person name="Ji P."/>
            <person name="Sakyi L.B."/>
            <person name="Cui X."/>
            <person name="Yuan T."/>
            <person name="Jiang B."/>
            <person name="Yang W."/>
            <person name="Lam T.T.-Y."/>
            <person name="Chang Q."/>
            <person name="Ding S."/>
            <person name="Wang X."/>
            <person name="Zhu J."/>
            <person name="Ruan X."/>
            <person name="Zhao L."/>
            <person name="Wei J."/>
            <person name="Que T."/>
            <person name="Du C."/>
            <person name="Cheng J."/>
            <person name="Dai P."/>
            <person name="Han X."/>
            <person name="Huang E."/>
            <person name="Gao Y."/>
            <person name="Liu J."/>
            <person name="Shao H."/>
            <person name="Ye R."/>
            <person name="Li L."/>
            <person name="Wei W."/>
            <person name="Wang X."/>
            <person name="Wang C."/>
            <person name="Yang T."/>
            <person name="Huo Q."/>
            <person name="Li W."/>
            <person name="Guo W."/>
            <person name="Chen H."/>
            <person name="Zhou L."/>
            <person name="Ni X."/>
            <person name="Tian J."/>
            <person name="Zhou Y."/>
            <person name="Sheng Y."/>
            <person name="Liu T."/>
            <person name="Pan Y."/>
            <person name="Xia L."/>
            <person name="Li J."/>
            <person name="Zhao F."/>
            <person name="Cao W."/>
        </authorList>
    </citation>
    <scope>NUCLEOTIDE SEQUENCE</scope>
    <source>
        <strain evidence="1">Dsil-2018</strain>
    </source>
</reference>
<keyword evidence="2" id="KW-1185">Reference proteome</keyword>